<dbReference type="Proteomes" id="UP000256913">
    <property type="component" value="Unassembled WGS sequence"/>
</dbReference>
<name>A0A3D9ZE58_9ACTN</name>
<feature type="chain" id="PRO_5039019277" description="DUF4394 domain-containing protein" evidence="1">
    <location>
        <begin position="27"/>
        <end position="445"/>
    </location>
</feature>
<comment type="caution">
    <text evidence="2">The sequence shown here is derived from an EMBL/GenBank/DDBJ whole genome shotgun (WGS) entry which is preliminary data.</text>
</comment>
<dbReference type="OrthoDB" id="4855196at2"/>
<dbReference type="PROSITE" id="PS51318">
    <property type="entry name" value="TAT"/>
    <property type="match status" value="1"/>
</dbReference>
<proteinExistence type="predicted"/>
<sequence length="445" mass="45269">MRALRTVLAGTAAAALAVAGSVYVLASPASAAAAPVGAVGTYSPVAPKRILDTRSGLGAPKKIVGPGGIVHLQVAGRGGVPATGVSAVVLNLTVTGTLGNGYLTAYPDGVTRPTASSINFAKGATRANSVTVAVGANGFVNIYQNSVGSHIIADVAGYYSGDEAAPVGSTYSPESPFRVDDTRWDGLPPVAGGDWIRYAITYGVPELDSAVTAIAMNITAVNPANGGYITTWNGVGSPPAGVSAVNFGKGGITPNSATVPTSICDFCSGGTGVEPMFGVYTNTTTHWLVDVFGVYFNDSVEGLKFRPITPQRILDTRPGSPMTSGVRAVDVSSAVTPETYALSLNVTAVAPSTNTYLTVYPDDGDPRPTVSTLNPSKGQTVANGTIAGVGDTNQFLIYNNAGTLDVVADMGGLFEYFPSAEPTARAVVGKSAINLQGRVAAKTRN</sequence>
<dbReference type="RefSeq" id="WP_116067193.1">
    <property type="nucleotide sequence ID" value="NZ_BONB01000006.1"/>
</dbReference>
<keyword evidence="1" id="KW-0732">Signal</keyword>
<evidence type="ECO:0008006" key="4">
    <source>
        <dbReference type="Google" id="ProtNLM"/>
    </source>
</evidence>
<protein>
    <recommendedName>
        <fullName evidence="4">DUF4394 domain-containing protein</fullName>
    </recommendedName>
</protein>
<evidence type="ECO:0000313" key="3">
    <source>
        <dbReference type="Proteomes" id="UP000256913"/>
    </source>
</evidence>
<organism evidence="2 3">
    <name type="scientific">Asanoa ferruginea</name>
    <dbReference type="NCBI Taxonomy" id="53367"/>
    <lineage>
        <taxon>Bacteria</taxon>
        <taxon>Bacillati</taxon>
        <taxon>Actinomycetota</taxon>
        <taxon>Actinomycetes</taxon>
        <taxon>Micromonosporales</taxon>
        <taxon>Micromonosporaceae</taxon>
        <taxon>Asanoa</taxon>
    </lineage>
</organism>
<keyword evidence="3" id="KW-1185">Reference proteome</keyword>
<dbReference type="AlphaFoldDB" id="A0A3D9ZE58"/>
<feature type="signal peptide" evidence="1">
    <location>
        <begin position="1"/>
        <end position="26"/>
    </location>
</feature>
<accession>A0A3D9ZE58</accession>
<dbReference type="EMBL" id="QUMQ01000001">
    <property type="protein sequence ID" value="REF95527.1"/>
    <property type="molecule type" value="Genomic_DNA"/>
</dbReference>
<dbReference type="InterPro" id="IPR006311">
    <property type="entry name" value="TAT_signal"/>
</dbReference>
<reference evidence="2 3" key="1">
    <citation type="submission" date="2018-08" db="EMBL/GenBank/DDBJ databases">
        <title>Sequencing the genomes of 1000 actinobacteria strains.</title>
        <authorList>
            <person name="Klenk H.-P."/>
        </authorList>
    </citation>
    <scope>NUCLEOTIDE SEQUENCE [LARGE SCALE GENOMIC DNA]</scope>
    <source>
        <strain evidence="2 3">DSM 44099</strain>
    </source>
</reference>
<evidence type="ECO:0000256" key="1">
    <source>
        <dbReference type="SAM" id="SignalP"/>
    </source>
</evidence>
<evidence type="ECO:0000313" key="2">
    <source>
        <dbReference type="EMBL" id="REF95527.1"/>
    </source>
</evidence>
<gene>
    <name evidence="2" type="ORF">DFJ67_1486</name>
</gene>